<dbReference type="SUPFAM" id="SSF56601">
    <property type="entry name" value="beta-lactamase/transpeptidase-like"/>
    <property type="match status" value="1"/>
</dbReference>
<dbReference type="InterPro" id="IPR012338">
    <property type="entry name" value="Beta-lactam/transpept-like"/>
</dbReference>
<feature type="domain" description="Beta-lactamase-related" evidence="2">
    <location>
        <begin position="58"/>
        <end position="380"/>
    </location>
</feature>
<name>A0A381ND88_9ZZZZ</name>
<dbReference type="AlphaFoldDB" id="A0A381ND88"/>
<proteinExistence type="inferred from homology"/>
<dbReference type="InterPro" id="IPR051478">
    <property type="entry name" value="Beta-lactamase-like_AB/R"/>
</dbReference>
<gene>
    <name evidence="3" type="ORF">METZ01_LOCUS5415</name>
</gene>
<comment type="similarity">
    <text evidence="1">Belongs to the beta-lactamase family.</text>
</comment>
<accession>A0A381ND88</accession>
<reference evidence="3" key="1">
    <citation type="submission" date="2018-05" db="EMBL/GenBank/DDBJ databases">
        <authorList>
            <person name="Lanie J.A."/>
            <person name="Ng W.-L."/>
            <person name="Kazmierczak K.M."/>
            <person name="Andrzejewski T.M."/>
            <person name="Davidsen T.M."/>
            <person name="Wayne K.J."/>
            <person name="Tettelin H."/>
            <person name="Glass J.I."/>
            <person name="Rusch D."/>
            <person name="Podicherti R."/>
            <person name="Tsui H.-C.T."/>
            <person name="Winkler M.E."/>
        </authorList>
    </citation>
    <scope>NUCLEOTIDE SEQUENCE</scope>
</reference>
<evidence type="ECO:0000256" key="1">
    <source>
        <dbReference type="ARBA" id="ARBA00038473"/>
    </source>
</evidence>
<evidence type="ECO:0000313" key="3">
    <source>
        <dbReference type="EMBL" id="SUZ52561.1"/>
    </source>
</evidence>
<dbReference type="PANTHER" id="PTHR22935:SF95">
    <property type="entry name" value="BETA-LACTAMASE-LIKE 1-RELATED"/>
    <property type="match status" value="1"/>
</dbReference>
<dbReference type="InterPro" id="IPR001466">
    <property type="entry name" value="Beta-lactam-related"/>
</dbReference>
<evidence type="ECO:0000259" key="2">
    <source>
        <dbReference type="Pfam" id="PF00144"/>
    </source>
</evidence>
<dbReference type="EMBL" id="UINC01000281">
    <property type="protein sequence ID" value="SUZ52561.1"/>
    <property type="molecule type" value="Genomic_DNA"/>
</dbReference>
<dbReference type="Gene3D" id="3.40.710.10">
    <property type="entry name" value="DD-peptidase/beta-lactamase superfamily"/>
    <property type="match status" value="1"/>
</dbReference>
<sequence length="488" mass="55145">MRLIKLITFMVVISIANLYSFAADDFESAPTREELLARPNVKGALTAIDAWIEGNRIYDQIPGISVGIVHNQGLLWSKSYGYANLESLHPADADTLYSVCSISKVFTAIGVMQLRDKGQLYLRDPVNKHLPWFDIKQQHEQSGPVTIEGLLTHSSGLPREARFDYWANDLDFPTRDQLINSVGEQETLYPAHRYFQYSNLGFTLAGEIIQALSGQDYTEYMEENVLIPLRLNDTRTHYPEELRGQQLAIGYDGLGRSRSREPTEPFFTKAITPAAGYTSSVNDLAKFIIWQFKLLDGAEEHVLNPHTLQEMHRVHWVNPDWSTTWGLGFVARRQGERTLAGHTGSCPGYQTNFSMDVDKRLGVIVLTNAGDGQPARLVDNIIATLRPELEKPAPDSEEEIPDLSVFEANFSNQHWGGETAVRQWGNGMVAISIPSRSLTMQKLKHDQDNRFYRENDIGLRNAVISIELDQSGEAYRMKTNDSYRYSID</sequence>
<dbReference type="PANTHER" id="PTHR22935">
    <property type="entry name" value="PENICILLIN-BINDING PROTEIN"/>
    <property type="match status" value="1"/>
</dbReference>
<organism evidence="3">
    <name type="scientific">marine metagenome</name>
    <dbReference type="NCBI Taxonomy" id="408172"/>
    <lineage>
        <taxon>unclassified sequences</taxon>
        <taxon>metagenomes</taxon>
        <taxon>ecological metagenomes</taxon>
    </lineage>
</organism>
<dbReference type="Pfam" id="PF00144">
    <property type="entry name" value="Beta-lactamase"/>
    <property type="match status" value="1"/>
</dbReference>
<protein>
    <recommendedName>
        <fullName evidence="2">Beta-lactamase-related domain-containing protein</fullName>
    </recommendedName>
</protein>